<dbReference type="OrthoDB" id="8559805at2"/>
<dbReference type="AlphaFoldDB" id="A0A0S4LCK7"/>
<evidence type="ECO:0000313" key="2">
    <source>
        <dbReference type="Proteomes" id="UP000199032"/>
    </source>
</evidence>
<protein>
    <recommendedName>
        <fullName evidence="3">VPLPA-CTERM sorting domain-containing protein</fullName>
    </recommendedName>
</protein>
<dbReference type="RefSeq" id="WP_090746167.1">
    <property type="nucleotide sequence ID" value="NZ_CZQA01000001.1"/>
</dbReference>
<organism evidence="1 2">
    <name type="scientific">Candidatus Nitrospira nitrosa</name>
    <dbReference type="NCBI Taxonomy" id="1742972"/>
    <lineage>
        <taxon>Bacteria</taxon>
        <taxon>Pseudomonadati</taxon>
        <taxon>Nitrospirota</taxon>
        <taxon>Nitrospiria</taxon>
        <taxon>Nitrospirales</taxon>
        <taxon>Nitrospiraceae</taxon>
        <taxon>Nitrospira</taxon>
    </lineage>
</organism>
<name>A0A0S4LCK7_9BACT</name>
<dbReference type="NCBIfam" id="TIGR03370">
    <property type="entry name" value="VPLPA-CTERM"/>
    <property type="match status" value="1"/>
</dbReference>
<gene>
    <name evidence="1" type="ORF">COMA1_11623</name>
</gene>
<dbReference type="EMBL" id="CZQA01000001">
    <property type="protein sequence ID" value="CUS34296.1"/>
    <property type="molecule type" value="Genomic_DNA"/>
</dbReference>
<evidence type="ECO:0000313" key="1">
    <source>
        <dbReference type="EMBL" id="CUS34296.1"/>
    </source>
</evidence>
<accession>A0A0S4LCK7</accession>
<dbReference type="Proteomes" id="UP000199032">
    <property type="component" value="Unassembled WGS sequence"/>
</dbReference>
<dbReference type="InterPro" id="IPR022472">
    <property type="entry name" value="VPLPA-CTERM"/>
</dbReference>
<sequence>MTLSIFSSRKLSEAMNTHTRKVLTSWVLGVGALLSANLQPAVAHVSFDNAGTFDGTDVLTYSNTRTAYKAHGWVDGTDADLGDSHQIGGTSARWYRFTLNQPGLVDLSVIQNTAGLDPAFTLYNGAFNLSAHDDTVIDPLNPVDPITFLSIQSTTDADPSGLYLKHSGYRDTVTNTYEGQFDAFGSWSLANDATQHATVQYVTAVSGTSDSDPSRGLTWGGNGNHDTAVGTGESLLQYYLQAGTYSVAIGGERCNDGTAACQSPGYSATFSLNVQPIPLPAAFWLMGSALGSLGLMARRWKRADC</sequence>
<proteinExistence type="predicted"/>
<reference evidence="1 2" key="1">
    <citation type="submission" date="2015-10" db="EMBL/GenBank/DDBJ databases">
        <authorList>
            <person name="Gilbert D.G."/>
        </authorList>
    </citation>
    <scope>NUCLEOTIDE SEQUENCE [LARGE SCALE GENOMIC DNA]</scope>
    <source>
        <strain evidence="1">COMA1</strain>
    </source>
</reference>
<dbReference type="STRING" id="1742972.COMA1_11623"/>
<keyword evidence="2" id="KW-1185">Reference proteome</keyword>
<evidence type="ECO:0008006" key="3">
    <source>
        <dbReference type="Google" id="ProtNLM"/>
    </source>
</evidence>